<dbReference type="AlphaFoldDB" id="A0AAN9JG23"/>
<reference evidence="1 2" key="1">
    <citation type="submission" date="2024-01" db="EMBL/GenBank/DDBJ databases">
        <title>The genomes of 5 underutilized Papilionoideae crops provide insights into root nodulation and disease resistanc.</title>
        <authorList>
            <person name="Jiang F."/>
        </authorList>
    </citation>
    <scope>NUCLEOTIDE SEQUENCE [LARGE SCALE GENOMIC DNA]</scope>
    <source>
        <strain evidence="1">LVBAO_FW01</strain>
        <tissue evidence="1">Leaves</tissue>
    </source>
</reference>
<dbReference type="Proteomes" id="UP001367508">
    <property type="component" value="Unassembled WGS sequence"/>
</dbReference>
<protein>
    <submittedName>
        <fullName evidence="1">Uncharacterized protein</fullName>
    </submittedName>
</protein>
<gene>
    <name evidence="1" type="ORF">VNO77_46958</name>
</gene>
<evidence type="ECO:0000313" key="2">
    <source>
        <dbReference type="Proteomes" id="UP001367508"/>
    </source>
</evidence>
<comment type="caution">
    <text evidence="1">The sequence shown here is derived from an EMBL/GenBank/DDBJ whole genome shotgun (WGS) entry which is preliminary data.</text>
</comment>
<accession>A0AAN9JG23</accession>
<evidence type="ECO:0000313" key="1">
    <source>
        <dbReference type="EMBL" id="KAK7298497.1"/>
    </source>
</evidence>
<dbReference type="EMBL" id="JAYMYQ010000028">
    <property type="protein sequence ID" value="KAK7298497.1"/>
    <property type="molecule type" value="Genomic_DNA"/>
</dbReference>
<proteinExistence type="predicted"/>
<organism evidence="1 2">
    <name type="scientific">Canavalia gladiata</name>
    <name type="common">Sword bean</name>
    <name type="synonym">Dolichos gladiatus</name>
    <dbReference type="NCBI Taxonomy" id="3824"/>
    <lineage>
        <taxon>Eukaryota</taxon>
        <taxon>Viridiplantae</taxon>
        <taxon>Streptophyta</taxon>
        <taxon>Embryophyta</taxon>
        <taxon>Tracheophyta</taxon>
        <taxon>Spermatophyta</taxon>
        <taxon>Magnoliopsida</taxon>
        <taxon>eudicotyledons</taxon>
        <taxon>Gunneridae</taxon>
        <taxon>Pentapetalae</taxon>
        <taxon>rosids</taxon>
        <taxon>fabids</taxon>
        <taxon>Fabales</taxon>
        <taxon>Fabaceae</taxon>
        <taxon>Papilionoideae</taxon>
        <taxon>50 kb inversion clade</taxon>
        <taxon>NPAAA clade</taxon>
        <taxon>indigoferoid/millettioid clade</taxon>
        <taxon>Phaseoleae</taxon>
        <taxon>Canavalia</taxon>
    </lineage>
</organism>
<name>A0AAN9JG23_CANGL</name>
<keyword evidence="2" id="KW-1185">Reference proteome</keyword>
<sequence length="70" mass="7952">MPPRSYLILTIPEHPLRRALDMPFPPNPNLLTELHSFLTLLSCDERISELRALPDYKIKAAAEASPNRSL</sequence>